<protein>
    <recommendedName>
        <fullName evidence="3">DUF1697 domain-containing protein</fullName>
    </recommendedName>
</protein>
<evidence type="ECO:0000313" key="1">
    <source>
        <dbReference type="EMBL" id="AOO83461.1"/>
    </source>
</evidence>
<dbReference type="Gene3D" id="3.30.70.1280">
    <property type="entry name" value="SP0830-like domains"/>
    <property type="match status" value="1"/>
</dbReference>
<reference evidence="1 2" key="1">
    <citation type="journal article" date="2015" name="Antonie Van Leeuwenhoek">
        <title>Bosea vaviloviae sp. nov., a new species of slow-growing rhizobia isolated from nodules of the relict species Vavilovia formosa (Stev.) Fed.</title>
        <authorList>
            <person name="Safronova V.I."/>
            <person name="Kuznetsova I.G."/>
            <person name="Sazanova A.L."/>
            <person name="Kimeklis A.K."/>
            <person name="Belimov A.A."/>
            <person name="Andronov E.E."/>
            <person name="Pinaev A.G."/>
            <person name="Chizhevskaya E.P."/>
            <person name="Pukhaev A.R."/>
            <person name="Popov K.P."/>
            <person name="Willems A."/>
            <person name="Tikhonovich I.A."/>
        </authorList>
    </citation>
    <scope>NUCLEOTIDE SEQUENCE [LARGE SCALE GENOMIC DNA]</scope>
    <source>
        <strain evidence="1 2">Vaf18</strain>
    </source>
</reference>
<dbReference type="SUPFAM" id="SSF160379">
    <property type="entry name" value="SP0830-like"/>
    <property type="match status" value="1"/>
</dbReference>
<dbReference type="OrthoDB" id="9806494at2"/>
<dbReference type="PANTHER" id="PTHR36439:SF1">
    <property type="entry name" value="DUF1697 DOMAIN-CONTAINING PROTEIN"/>
    <property type="match status" value="1"/>
</dbReference>
<name>A0A1D7U7U4_9HYPH</name>
<organism evidence="1 2">
    <name type="scientific">Bosea vaviloviae</name>
    <dbReference type="NCBI Taxonomy" id="1526658"/>
    <lineage>
        <taxon>Bacteria</taxon>
        <taxon>Pseudomonadati</taxon>
        <taxon>Pseudomonadota</taxon>
        <taxon>Alphaproteobacteria</taxon>
        <taxon>Hyphomicrobiales</taxon>
        <taxon>Boseaceae</taxon>
        <taxon>Bosea</taxon>
    </lineage>
</organism>
<dbReference type="AlphaFoldDB" id="A0A1D7U7U4"/>
<evidence type="ECO:0000313" key="2">
    <source>
        <dbReference type="Proteomes" id="UP000094969"/>
    </source>
</evidence>
<keyword evidence="2" id="KW-1185">Reference proteome</keyword>
<dbReference type="Pfam" id="PF08002">
    <property type="entry name" value="DUF1697"/>
    <property type="match status" value="1"/>
</dbReference>
<sequence length="184" mass="19736">MPVTIFLLRAVNLGGASTIKMAALRALCPPLGLRHAATLLQSGNLVASHDGEARDTIALKLEEAIAATHPMRPRVIARSEAELQDILTHSPLRAAERQPNWLLVMPLDAAPAKGAIDHLRAWHKGPEEIGLRGRDLYLHYSEGIGRSKLTNAVIEGHLGVQGAARNWTTLTKLAALAQEVAGHG</sequence>
<dbReference type="EMBL" id="CP017147">
    <property type="protein sequence ID" value="AOO83461.1"/>
    <property type="molecule type" value="Genomic_DNA"/>
</dbReference>
<dbReference type="RefSeq" id="WP_069692661.1">
    <property type="nucleotide sequence ID" value="NZ_CP017147.1"/>
</dbReference>
<proteinExistence type="predicted"/>
<dbReference type="InterPro" id="IPR012545">
    <property type="entry name" value="DUF1697"/>
</dbReference>
<gene>
    <name evidence="1" type="ORF">BHK69_26160</name>
</gene>
<dbReference type="PANTHER" id="PTHR36439">
    <property type="entry name" value="BLL4334 PROTEIN"/>
    <property type="match status" value="1"/>
</dbReference>
<evidence type="ECO:0008006" key="3">
    <source>
        <dbReference type="Google" id="ProtNLM"/>
    </source>
</evidence>
<dbReference type="KEGG" id="bvv:BHK69_26160"/>
<accession>A0A1D7U7U4</accession>
<dbReference type="STRING" id="1526658.BHK69_26160"/>
<dbReference type="PIRSF" id="PIRSF008502">
    <property type="entry name" value="UCP008502"/>
    <property type="match status" value="1"/>
</dbReference>
<dbReference type="Proteomes" id="UP000094969">
    <property type="component" value="Chromosome"/>
</dbReference>